<gene>
    <name evidence="2" type="ORF">C9J12_00060</name>
</gene>
<accession>A0A2T3JQL4</accession>
<proteinExistence type="predicted"/>
<sequence>MKKFLSFFAVLFLALSTLVGCASTNTNNQPTVTNGDGEWVKISEKTVNFKTETDTVSPTPLIGHRAYSKIKLTCTQGTVNIKNITVNMTDDSYQKLDTLGTLTNGMSTRAMTLAGDDLKLKSIDLEYSSVGNVTLNAVGVTKKAKVEIWGKKSVK</sequence>
<organism evidence="2 3">
    <name type="scientific">Photobacterium frigidiphilum</name>
    <dbReference type="NCBI Taxonomy" id="264736"/>
    <lineage>
        <taxon>Bacteria</taxon>
        <taxon>Pseudomonadati</taxon>
        <taxon>Pseudomonadota</taxon>
        <taxon>Gammaproteobacteria</taxon>
        <taxon>Vibrionales</taxon>
        <taxon>Vibrionaceae</taxon>
        <taxon>Photobacterium</taxon>
    </lineage>
</organism>
<dbReference type="OrthoDB" id="6195808at2"/>
<reference evidence="2 3" key="1">
    <citation type="submission" date="2018-01" db="EMBL/GenBank/DDBJ databases">
        <title>Whole genome sequencing of Histamine producing bacteria.</title>
        <authorList>
            <person name="Butler K."/>
        </authorList>
    </citation>
    <scope>NUCLEOTIDE SEQUENCE [LARGE SCALE GENOMIC DNA]</scope>
    <source>
        <strain evidence="2 3">JCM 12947</strain>
    </source>
</reference>
<evidence type="ECO:0000313" key="3">
    <source>
        <dbReference type="Proteomes" id="UP000240987"/>
    </source>
</evidence>
<feature type="signal peptide" evidence="1">
    <location>
        <begin position="1"/>
        <end position="22"/>
    </location>
</feature>
<keyword evidence="1" id="KW-0732">Signal</keyword>
<dbReference type="AlphaFoldDB" id="A0A2T3JQL4"/>
<dbReference type="RefSeq" id="WP_107240853.1">
    <property type="nucleotide sequence ID" value="NZ_PYMJ01000001.1"/>
</dbReference>
<comment type="caution">
    <text evidence="2">The sequence shown here is derived from an EMBL/GenBank/DDBJ whole genome shotgun (WGS) entry which is preliminary data.</text>
</comment>
<evidence type="ECO:0000256" key="1">
    <source>
        <dbReference type="SAM" id="SignalP"/>
    </source>
</evidence>
<dbReference type="EMBL" id="PYMJ01000001">
    <property type="protein sequence ID" value="PSU51380.1"/>
    <property type="molecule type" value="Genomic_DNA"/>
</dbReference>
<feature type="chain" id="PRO_5015600810" description="DUF2541 domain-containing protein" evidence="1">
    <location>
        <begin position="23"/>
        <end position="155"/>
    </location>
</feature>
<name>A0A2T3JQL4_9GAMM</name>
<evidence type="ECO:0000313" key="2">
    <source>
        <dbReference type="EMBL" id="PSU51380.1"/>
    </source>
</evidence>
<keyword evidence="3" id="KW-1185">Reference proteome</keyword>
<evidence type="ECO:0008006" key="4">
    <source>
        <dbReference type="Google" id="ProtNLM"/>
    </source>
</evidence>
<dbReference type="Proteomes" id="UP000240987">
    <property type="component" value="Unassembled WGS sequence"/>
</dbReference>
<protein>
    <recommendedName>
        <fullName evidence="4">DUF2541 domain-containing protein</fullName>
    </recommendedName>
</protein>
<dbReference type="PROSITE" id="PS51257">
    <property type="entry name" value="PROKAR_LIPOPROTEIN"/>
    <property type="match status" value="1"/>
</dbReference>